<geneLocation type="mitochondrion" evidence="10"/>
<dbReference type="Gene3D" id="1.20.58.1610">
    <property type="entry name" value="NADH:ubiquinone/plastoquinone oxidoreductase, chain 3"/>
    <property type="match status" value="1"/>
</dbReference>
<dbReference type="InterPro" id="IPR000440">
    <property type="entry name" value="NADH_UbQ/plastoQ_OxRdtase_su3"/>
</dbReference>
<comment type="function">
    <text evidence="9">Core subunit of the mitochondrial membrane respiratory chain NADH dehydrogenase (Complex I) which catalyzes electron transfer from NADH through the respiratory chain, using ubiquinone as an electron acceptor. Essential for the catalytic activity of complex I.</text>
</comment>
<feature type="transmembrane region" description="Helical" evidence="9">
    <location>
        <begin position="78"/>
        <end position="103"/>
    </location>
</feature>
<keyword evidence="9" id="KW-0249">Electron transport</keyword>
<evidence type="ECO:0000256" key="7">
    <source>
        <dbReference type="ARBA" id="ARBA00023136"/>
    </source>
</evidence>
<keyword evidence="9 10" id="KW-0496">Mitochondrion</keyword>
<keyword evidence="9" id="KW-1278">Translocase</keyword>
<dbReference type="PANTHER" id="PTHR11058">
    <property type="entry name" value="NADH-UBIQUINONE OXIDOREDUCTASE CHAIN 3"/>
    <property type="match status" value="1"/>
</dbReference>
<keyword evidence="9" id="KW-0520">NAD</keyword>
<dbReference type="CTD" id="4537"/>
<dbReference type="Pfam" id="PF00507">
    <property type="entry name" value="Oxidored_q4"/>
    <property type="match status" value="1"/>
</dbReference>
<evidence type="ECO:0000256" key="6">
    <source>
        <dbReference type="ARBA" id="ARBA00022989"/>
    </source>
</evidence>
<dbReference type="PANTHER" id="PTHR11058:SF9">
    <property type="entry name" value="NADH-UBIQUINONE OXIDOREDUCTASE CHAIN 3"/>
    <property type="match status" value="1"/>
</dbReference>
<evidence type="ECO:0000256" key="1">
    <source>
        <dbReference type="ARBA" id="ARBA00004370"/>
    </source>
</evidence>
<keyword evidence="9" id="KW-0830">Ubiquinone</keyword>
<feature type="transmembrane region" description="Helical" evidence="9">
    <location>
        <begin position="53"/>
        <end position="71"/>
    </location>
</feature>
<keyword evidence="7 9" id="KW-0472">Membrane</keyword>
<proteinExistence type="inferred from homology"/>
<comment type="similarity">
    <text evidence="2 9">Belongs to the complex I subunit 3 family.</text>
</comment>
<dbReference type="GO" id="GO:0030964">
    <property type="term" value="C:NADH dehydrogenase complex"/>
    <property type="evidence" value="ECO:0007669"/>
    <property type="project" value="TreeGrafter"/>
</dbReference>
<comment type="catalytic activity">
    <reaction evidence="8 9">
        <text>a ubiquinone + NADH + 5 H(+)(in) = a ubiquinol + NAD(+) + 4 H(+)(out)</text>
        <dbReference type="Rhea" id="RHEA:29091"/>
        <dbReference type="Rhea" id="RHEA-COMP:9565"/>
        <dbReference type="Rhea" id="RHEA-COMP:9566"/>
        <dbReference type="ChEBI" id="CHEBI:15378"/>
        <dbReference type="ChEBI" id="CHEBI:16389"/>
        <dbReference type="ChEBI" id="CHEBI:17976"/>
        <dbReference type="ChEBI" id="CHEBI:57540"/>
        <dbReference type="ChEBI" id="CHEBI:57945"/>
        <dbReference type="EC" id="7.1.1.2"/>
    </reaction>
</comment>
<keyword evidence="4 9" id="KW-0813">Transport</keyword>
<dbReference type="GO" id="GO:0031966">
    <property type="term" value="C:mitochondrial membrane"/>
    <property type="evidence" value="ECO:0007669"/>
    <property type="project" value="UniProtKB-SubCell"/>
</dbReference>
<reference evidence="10" key="1">
    <citation type="journal article" date="2013" name="Mol. Phylogenet. Evol.">
        <title>Phylogenetic analyses of endoparasitic Acanthocephala based on mitochondrial genomes suggest secondary loss of sensory organs.</title>
        <authorList>
            <person name="Weber M."/>
            <person name="Wey-Fabrizius A.R."/>
            <person name="Podsiadlowski L."/>
            <person name="Witek A."/>
            <person name="Schill R.O."/>
            <person name="Sugar L."/>
            <person name="Herlyn H."/>
            <person name="Hankeln T."/>
        </authorList>
    </citation>
    <scope>NUCLEOTIDE SEQUENCE</scope>
</reference>
<dbReference type="InterPro" id="IPR038430">
    <property type="entry name" value="NDAH_ubi_oxred_su3_sf"/>
</dbReference>
<evidence type="ECO:0000256" key="8">
    <source>
        <dbReference type="ARBA" id="ARBA00049551"/>
    </source>
</evidence>
<dbReference type="EMBL" id="FR856883">
    <property type="protein sequence ID" value="CCA94457.1"/>
    <property type="molecule type" value="Genomic_DNA"/>
</dbReference>
<dbReference type="GeneID" id="14216891"/>
<keyword evidence="6 9" id="KW-1133">Transmembrane helix</keyword>
<gene>
    <name evidence="10" type="primary">ND3</name>
</gene>
<protein>
    <recommendedName>
        <fullName evidence="3 9">NADH-ubiquinone oxidoreductase chain 3</fullName>
        <ecNumber evidence="9">7.1.1.2</ecNumber>
    </recommendedName>
</protein>
<accession>K0JA65</accession>
<dbReference type="EC" id="7.1.1.2" evidence="9"/>
<dbReference type="AlphaFoldDB" id="K0JA65"/>
<evidence type="ECO:0000256" key="3">
    <source>
        <dbReference type="ARBA" id="ARBA00021007"/>
    </source>
</evidence>
<dbReference type="RefSeq" id="YP_007183126.1">
    <property type="nucleotide sequence ID" value="NC_019805.1"/>
</dbReference>
<sequence>MSFVVVLVLAVAVMCFSLFIMSRENLGVGAQVSFESGLMSLSSDKKAFSVRFFALAVVFLLLDLETAFLLFSPLSLGGALVVINLCLLLMVWLYFLGTVYEWYAGSLSWSF</sequence>
<dbReference type="GO" id="GO:0008137">
    <property type="term" value="F:NADH dehydrogenase (ubiquinone) activity"/>
    <property type="evidence" value="ECO:0007669"/>
    <property type="project" value="UniProtKB-UniRule"/>
</dbReference>
<name>K0JA65_9BILA</name>
<evidence type="ECO:0000256" key="4">
    <source>
        <dbReference type="ARBA" id="ARBA00022448"/>
    </source>
</evidence>
<comment type="subcellular location">
    <subcellularLocation>
        <location evidence="1">Membrane</location>
    </subcellularLocation>
    <subcellularLocation>
        <location evidence="9">Mitochondrion membrane</location>
        <topology evidence="9">Multi-pass membrane protein</topology>
    </subcellularLocation>
</comment>
<evidence type="ECO:0000313" key="10">
    <source>
        <dbReference type="EMBL" id="CCA94457.1"/>
    </source>
</evidence>
<evidence type="ECO:0000256" key="2">
    <source>
        <dbReference type="ARBA" id="ARBA00008472"/>
    </source>
</evidence>
<keyword evidence="5 9" id="KW-0812">Transmembrane</keyword>
<evidence type="ECO:0000256" key="5">
    <source>
        <dbReference type="ARBA" id="ARBA00022692"/>
    </source>
</evidence>
<keyword evidence="9" id="KW-0679">Respiratory chain</keyword>
<organism evidence="10">
    <name type="scientific">Echinorhynchus truttae</name>
    <dbReference type="NCBI Taxonomy" id="185727"/>
    <lineage>
        <taxon>Eukaryota</taxon>
        <taxon>Metazoa</taxon>
        <taxon>Spiralia</taxon>
        <taxon>Lophotrochozoa</taxon>
        <taxon>Acanthocephala</taxon>
        <taxon>Palaeacanthocephala</taxon>
        <taxon>Echinorhynchida</taxon>
        <taxon>Echinorhynchidae</taxon>
        <taxon>Echinorhynchus</taxon>
    </lineage>
</organism>
<evidence type="ECO:0000256" key="9">
    <source>
        <dbReference type="RuleBase" id="RU003640"/>
    </source>
</evidence>